<evidence type="ECO:0000313" key="2">
    <source>
        <dbReference type="EMBL" id="TWF90348.1"/>
    </source>
</evidence>
<dbReference type="GO" id="GO:0004792">
    <property type="term" value="F:thiosulfate-cyanide sulfurtransferase activity"/>
    <property type="evidence" value="ECO:0007669"/>
    <property type="project" value="TreeGrafter"/>
</dbReference>
<dbReference type="InterPro" id="IPR045886">
    <property type="entry name" value="ThiF/MoeB/HesA"/>
</dbReference>
<feature type="domain" description="THIF-type NAD/FAD binding fold" evidence="1">
    <location>
        <begin position="130"/>
        <end position="369"/>
    </location>
</feature>
<dbReference type="GO" id="GO:0005737">
    <property type="term" value="C:cytoplasm"/>
    <property type="evidence" value="ECO:0007669"/>
    <property type="project" value="TreeGrafter"/>
</dbReference>
<dbReference type="EMBL" id="VIWT01000003">
    <property type="protein sequence ID" value="TWF90348.1"/>
    <property type="molecule type" value="Genomic_DNA"/>
</dbReference>
<gene>
    <name evidence="2" type="ORF">FHX73_13392</name>
</gene>
<dbReference type="InterPro" id="IPR035985">
    <property type="entry name" value="Ubiquitin-activating_enz"/>
</dbReference>
<dbReference type="InterPro" id="IPR000594">
    <property type="entry name" value="ThiF_NAD_FAD-bd"/>
</dbReference>
<dbReference type="GO" id="GO:0008641">
    <property type="term" value="F:ubiquitin-like modifier activating enzyme activity"/>
    <property type="evidence" value="ECO:0007669"/>
    <property type="project" value="InterPro"/>
</dbReference>
<evidence type="ECO:0000259" key="1">
    <source>
        <dbReference type="Pfam" id="PF00899"/>
    </source>
</evidence>
<sequence length="375" mass="39604">MAPAEPSQPPYRLPRIKREHQAIHREDGTIQIGGDIYGIASAIDDPDGSLWRIVRLIDGTRSVPQLHAESGQPGETVAAVLEALHGGGFLEDAAAQDSAVLSAAERERYSRNQAFYRWIDLTPRSSAWTVQERIKAATVVVVGLGGGGSSVALALAASGVGNLHLVDHDRVELSNLTRQFLYAEADIGRTKVEAAMARLRAVNSTIDITGEETKIESVADLRRLAARCDVLALCADRPQRIRHWADAACREAGVPWVTGGYVGPVTVAQSFGRGDGACVECLHRRNGELSGDAPAVVAGEGEPPLLGNDEVAASTAVSAGLGGLMVAHAVLAHLTGAPDFGAHGFQFGINLMAPEQQLYLAGERHPDCPLCGARA</sequence>
<protein>
    <submittedName>
        <fullName evidence="2">Molybdopterin/thiamine biosynthesis adenylyltransferase</fullName>
    </submittedName>
</protein>
<dbReference type="PANTHER" id="PTHR10953:SF102">
    <property type="entry name" value="ADENYLYLTRANSFERASE AND SULFURTRANSFERASE MOCS3"/>
    <property type="match status" value="1"/>
</dbReference>
<reference evidence="2 3" key="1">
    <citation type="submission" date="2019-06" db="EMBL/GenBank/DDBJ databases">
        <title>Sequencing the genomes of 1000 actinobacteria strains.</title>
        <authorList>
            <person name="Klenk H.-P."/>
        </authorList>
    </citation>
    <scope>NUCLEOTIDE SEQUENCE [LARGE SCALE GENOMIC DNA]</scope>
    <source>
        <strain evidence="2 3">DSM 44826</strain>
    </source>
</reference>
<keyword evidence="3" id="KW-1185">Reference proteome</keyword>
<evidence type="ECO:0000313" key="3">
    <source>
        <dbReference type="Proteomes" id="UP000317940"/>
    </source>
</evidence>
<comment type="caution">
    <text evidence="2">The sequence shown here is derived from an EMBL/GenBank/DDBJ whole genome shotgun (WGS) entry which is preliminary data.</text>
</comment>
<dbReference type="GO" id="GO:0016779">
    <property type="term" value="F:nucleotidyltransferase activity"/>
    <property type="evidence" value="ECO:0007669"/>
    <property type="project" value="UniProtKB-KW"/>
</dbReference>
<organism evidence="2 3">
    <name type="scientific">Kitasatospora viridis</name>
    <dbReference type="NCBI Taxonomy" id="281105"/>
    <lineage>
        <taxon>Bacteria</taxon>
        <taxon>Bacillati</taxon>
        <taxon>Actinomycetota</taxon>
        <taxon>Actinomycetes</taxon>
        <taxon>Kitasatosporales</taxon>
        <taxon>Streptomycetaceae</taxon>
        <taxon>Kitasatospora</taxon>
    </lineage>
</organism>
<keyword evidence="2" id="KW-0808">Transferase</keyword>
<keyword evidence="2" id="KW-0548">Nucleotidyltransferase</keyword>
<dbReference type="Gene3D" id="3.40.50.720">
    <property type="entry name" value="NAD(P)-binding Rossmann-like Domain"/>
    <property type="match status" value="1"/>
</dbReference>
<dbReference type="PANTHER" id="PTHR10953">
    <property type="entry name" value="UBIQUITIN-ACTIVATING ENZYME E1"/>
    <property type="match status" value="1"/>
</dbReference>
<accession>A0A561TTB2</accession>
<name>A0A561TTB2_9ACTN</name>
<dbReference type="AlphaFoldDB" id="A0A561TTB2"/>
<dbReference type="Pfam" id="PF00899">
    <property type="entry name" value="ThiF"/>
    <property type="match status" value="1"/>
</dbReference>
<dbReference type="RefSeq" id="WP_170305180.1">
    <property type="nucleotide sequence ID" value="NZ_BAAAMZ010000001.1"/>
</dbReference>
<proteinExistence type="predicted"/>
<dbReference type="Proteomes" id="UP000317940">
    <property type="component" value="Unassembled WGS sequence"/>
</dbReference>
<dbReference type="SUPFAM" id="SSF69572">
    <property type="entry name" value="Activating enzymes of the ubiquitin-like proteins"/>
    <property type="match status" value="1"/>
</dbReference>